<evidence type="ECO:0000256" key="2">
    <source>
        <dbReference type="SAM" id="Phobius"/>
    </source>
</evidence>
<sequence length="161" mass="16917">MSEIDQTEREPMKRAIEPSIREQGQTTSPRPGGTALWVFLLRKFAFLVPLIVAFAALAAATISVANAAPPANAEPPAPSAESELPPRCAANYAALLDLAELAREYGKSSVSFVHAIDSVAGQLDDCLYDAQGPNPEQGPAWQSLVKGAGQPSAVKHNAIGI</sequence>
<organism evidence="3 4">
    <name type="scientific">Trinickia violacea</name>
    <dbReference type="NCBI Taxonomy" id="2571746"/>
    <lineage>
        <taxon>Bacteria</taxon>
        <taxon>Pseudomonadati</taxon>
        <taxon>Pseudomonadota</taxon>
        <taxon>Betaproteobacteria</taxon>
        <taxon>Burkholderiales</taxon>
        <taxon>Burkholderiaceae</taxon>
        <taxon>Trinickia</taxon>
    </lineage>
</organism>
<dbReference type="EMBL" id="CP040078">
    <property type="protein sequence ID" value="QCP53512.1"/>
    <property type="molecule type" value="Genomic_DNA"/>
</dbReference>
<dbReference type="KEGG" id="tvl:FAZ95_31210"/>
<reference evidence="3 4" key="1">
    <citation type="submission" date="2019-05" db="EMBL/GenBank/DDBJ databases">
        <title>Burkholderia sp. DHOD12, isolated from subtropical forest soil.</title>
        <authorList>
            <person name="Gao Z.-H."/>
            <person name="Qiu L.-H."/>
        </authorList>
    </citation>
    <scope>NUCLEOTIDE SEQUENCE [LARGE SCALE GENOMIC DNA]</scope>
    <source>
        <strain evidence="3 4">DHOD12</strain>
    </source>
</reference>
<evidence type="ECO:0000256" key="1">
    <source>
        <dbReference type="SAM" id="MobiDB-lite"/>
    </source>
</evidence>
<feature type="region of interest" description="Disordered" evidence="1">
    <location>
        <begin position="1"/>
        <end position="29"/>
    </location>
</feature>
<gene>
    <name evidence="3" type="ORF">FAZ95_31210</name>
</gene>
<feature type="compositionally biased region" description="Basic and acidic residues" evidence="1">
    <location>
        <begin position="1"/>
        <end position="20"/>
    </location>
</feature>
<proteinExistence type="predicted"/>
<keyword evidence="4" id="KW-1185">Reference proteome</keyword>
<dbReference type="Proteomes" id="UP000298656">
    <property type="component" value="Chromosome 2"/>
</dbReference>
<keyword evidence="2" id="KW-0472">Membrane</keyword>
<dbReference type="AlphaFoldDB" id="A0A4P8IWC7"/>
<dbReference type="RefSeq" id="WP_137336282.1">
    <property type="nucleotide sequence ID" value="NZ_CP040078.1"/>
</dbReference>
<keyword evidence="2" id="KW-0812">Transmembrane</keyword>
<name>A0A4P8IWC7_9BURK</name>
<protein>
    <submittedName>
        <fullName evidence="3">Uncharacterized protein</fullName>
    </submittedName>
</protein>
<accession>A0A4P8IWC7</accession>
<feature type="transmembrane region" description="Helical" evidence="2">
    <location>
        <begin position="44"/>
        <end position="65"/>
    </location>
</feature>
<keyword evidence="2" id="KW-1133">Transmembrane helix</keyword>
<evidence type="ECO:0000313" key="3">
    <source>
        <dbReference type="EMBL" id="QCP53512.1"/>
    </source>
</evidence>
<evidence type="ECO:0000313" key="4">
    <source>
        <dbReference type="Proteomes" id="UP000298656"/>
    </source>
</evidence>